<dbReference type="EMBL" id="AOPZ01000063">
    <property type="protein sequence ID" value="EPH45348.1"/>
    <property type="molecule type" value="Genomic_DNA"/>
</dbReference>
<reference evidence="2 3" key="1">
    <citation type="submission" date="2013-02" db="EMBL/GenBank/DDBJ databases">
        <title>Draft Genome Sequence of Streptomyces aurantiacus, Which Produces Setomimycin.</title>
        <authorList>
            <person name="Gruening B.A."/>
            <person name="Praeg A."/>
            <person name="Erxleben A."/>
            <person name="Guenther S."/>
            <person name="Mueller M."/>
        </authorList>
    </citation>
    <scope>NUCLEOTIDE SEQUENCE [LARGE SCALE GENOMIC DNA]</scope>
    <source>
        <strain evidence="2 3">JA 4570</strain>
    </source>
</reference>
<dbReference type="InterPro" id="IPR010982">
    <property type="entry name" value="Lambda_DNA-bd_dom_sf"/>
</dbReference>
<proteinExistence type="predicted"/>
<dbReference type="CDD" id="cd00093">
    <property type="entry name" value="HTH_XRE"/>
    <property type="match status" value="1"/>
</dbReference>
<dbReference type="InterPro" id="IPR011990">
    <property type="entry name" value="TPR-like_helical_dom_sf"/>
</dbReference>
<keyword evidence="3" id="KW-1185">Reference proteome</keyword>
<dbReference type="SUPFAM" id="SSF47413">
    <property type="entry name" value="lambda repressor-like DNA-binding domains"/>
    <property type="match status" value="1"/>
</dbReference>
<dbReference type="SUPFAM" id="SSF48452">
    <property type="entry name" value="TPR-like"/>
    <property type="match status" value="1"/>
</dbReference>
<gene>
    <name evidence="2" type="ORF">STRAU_1613</name>
</gene>
<dbReference type="Gene3D" id="1.10.260.40">
    <property type="entry name" value="lambda repressor-like DNA-binding domains"/>
    <property type="match status" value="1"/>
</dbReference>
<evidence type="ECO:0000259" key="1">
    <source>
        <dbReference type="PROSITE" id="PS50943"/>
    </source>
</evidence>
<dbReference type="Gene3D" id="1.25.40.10">
    <property type="entry name" value="Tetratricopeptide repeat domain"/>
    <property type="match status" value="1"/>
</dbReference>
<dbReference type="AlphaFoldDB" id="S3ZQ48"/>
<dbReference type="PATRIC" id="fig|1286094.4.peg.1590"/>
<feature type="domain" description="HTH cro/C1-type" evidence="1">
    <location>
        <begin position="11"/>
        <end position="62"/>
    </location>
</feature>
<dbReference type="Pfam" id="PF13560">
    <property type="entry name" value="HTH_31"/>
    <property type="match status" value="1"/>
</dbReference>
<accession>S3ZQ48</accession>
<dbReference type="InterPro" id="IPR001387">
    <property type="entry name" value="Cro/C1-type_HTH"/>
</dbReference>
<comment type="caution">
    <text evidence="2">The sequence shown here is derived from an EMBL/GenBank/DDBJ whole genome shotgun (WGS) entry which is preliminary data.</text>
</comment>
<protein>
    <recommendedName>
        <fullName evidence="1">HTH cro/C1-type domain-containing protein</fullName>
    </recommendedName>
</protein>
<dbReference type="PROSITE" id="PS50943">
    <property type="entry name" value="HTH_CROC1"/>
    <property type="match status" value="1"/>
</dbReference>
<dbReference type="Proteomes" id="UP000014629">
    <property type="component" value="Unassembled WGS sequence"/>
</dbReference>
<name>S3ZQ48_9ACTN</name>
<dbReference type="GO" id="GO:0003677">
    <property type="term" value="F:DNA binding"/>
    <property type="evidence" value="ECO:0007669"/>
    <property type="project" value="InterPro"/>
</dbReference>
<sequence length="404" mass="43807">MQMSDSFGEALRRIRGSRSLRDVAALASCGKSYISDLEKGRRHPAPQTARALDDALGAHGELIALADTRPGTTVLEQADALQRGLHDLLAAGPLTDSSLEEVEWAVDRHGRGTRYRPEGQHLPELLADFQDLRVLLTHRHTTPARRRLLVAAARMSGLTALTFLKIGDGRAVSWWRTARKAAAAADDRATLSWVYAQEAYQAYYGGDLYGAVELTDRAQRIASGMPCVGPPLAAPLEARAYARLGNGEAAMRALVAAETALEKLPDAERIGSAFGYSESQLRFHAGDALTHLGETARAREELARAAALYPMSEQMDRALVALDTAMCTALEGDPAAAADQAAHTIIELEPDHRTALILYRARDVITRVPPGAREVHEVRALREILALPPRTTERGRGDQHGDGE</sequence>
<dbReference type="SMART" id="SM00530">
    <property type="entry name" value="HTH_XRE"/>
    <property type="match status" value="1"/>
</dbReference>
<organism evidence="2 3">
    <name type="scientific">Streptomyces aurantiacus JA 4570</name>
    <dbReference type="NCBI Taxonomy" id="1286094"/>
    <lineage>
        <taxon>Bacteria</taxon>
        <taxon>Bacillati</taxon>
        <taxon>Actinomycetota</taxon>
        <taxon>Actinomycetes</taxon>
        <taxon>Kitasatosporales</taxon>
        <taxon>Streptomycetaceae</taxon>
        <taxon>Streptomyces</taxon>
        <taxon>Streptomyces aurantiacus group</taxon>
    </lineage>
</organism>
<evidence type="ECO:0000313" key="2">
    <source>
        <dbReference type="EMBL" id="EPH45348.1"/>
    </source>
</evidence>
<evidence type="ECO:0000313" key="3">
    <source>
        <dbReference type="Proteomes" id="UP000014629"/>
    </source>
</evidence>